<organism evidence="2">
    <name type="scientific">Coleoptera sp. 15 KM-2017</name>
    <dbReference type="NCBI Taxonomy" id="2219318"/>
    <lineage>
        <taxon>Eukaryota</taxon>
        <taxon>Metazoa</taxon>
        <taxon>Ecdysozoa</taxon>
        <taxon>Arthropoda</taxon>
        <taxon>Hexapoda</taxon>
        <taxon>Insecta</taxon>
        <taxon>Pterygota</taxon>
        <taxon>Neoptera</taxon>
        <taxon>Endopterygota</taxon>
        <taxon>Coleoptera</taxon>
    </lineage>
</organism>
<keyword evidence="1" id="KW-0472">Membrane</keyword>
<feature type="transmembrane region" description="Helical" evidence="1">
    <location>
        <begin position="7"/>
        <end position="30"/>
    </location>
</feature>
<reference evidence="2" key="1">
    <citation type="journal article" date="2018" name="J. ISSAAS">
        <title>The contribution of mitochondrial metagenomics to large-scale data mining and phylogenetic analysis of Coleoptera.</title>
        <authorList>
            <person name="Miller K."/>
            <person name="Linard B."/>
            <person name="Motyka M."/>
            <person name="Bocek M."/>
            <person name="Vogler A.P."/>
        </authorList>
    </citation>
    <scope>NUCLEOTIDE SEQUENCE</scope>
</reference>
<feature type="transmembrane region" description="Helical" evidence="1">
    <location>
        <begin position="132"/>
        <end position="152"/>
    </location>
</feature>
<feature type="transmembrane region" description="Helical" evidence="1">
    <location>
        <begin position="50"/>
        <end position="69"/>
    </location>
</feature>
<keyword evidence="2" id="KW-0496">Mitochondrion</keyword>
<dbReference type="EMBL" id="MG193395">
    <property type="protein sequence ID" value="AXS65404.1"/>
    <property type="molecule type" value="Genomic_DNA"/>
</dbReference>
<keyword evidence="1" id="KW-0812">Transmembrane</keyword>
<protein>
    <submittedName>
        <fullName evidence="2">NADH dehydrogenase subunit 6</fullName>
    </submittedName>
</protein>
<sequence length="162" mass="19488">MFIFLCFFLFIMIFFFFLKHPLIMGLMLILNTMFLCLFVSLFSFSSWNSYILFLMFLGGILILFLYNISLISTEIFSKLKIMNFILLFFVFLSFLIIFNFKESFFNDTFIFFFQKELSNLSFFFLEYNLSSILFLITYIFLSLICIINLIYLMKDKGTMSML</sequence>
<evidence type="ECO:0000256" key="1">
    <source>
        <dbReference type="SAM" id="Phobius"/>
    </source>
</evidence>
<geneLocation type="mitochondrion" evidence="2"/>
<keyword evidence="1" id="KW-1133">Transmembrane helix</keyword>
<proteinExistence type="predicted"/>
<feature type="transmembrane region" description="Helical" evidence="1">
    <location>
        <begin position="81"/>
        <end position="100"/>
    </location>
</feature>
<name>A0A346RH57_9COLE</name>
<accession>A0A346RH57</accession>
<gene>
    <name evidence="2" type="primary">nad6</name>
</gene>
<evidence type="ECO:0000313" key="2">
    <source>
        <dbReference type="EMBL" id="AXS65404.1"/>
    </source>
</evidence>
<dbReference type="AlphaFoldDB" id="A0A346RH57"/>